<dbReference type="EMBL" id="JBHRSB010000001">
    <property type="protein sequence ID" value="MFC2998824.1"/>
    <property type="molecule type" value="Genomic_DNA"/>
</dbReference>
<feature type="transmembrane region" description="Helical" evidence="1">
    <location>
        <begin position="846"/>
        <end position="863"/>
    </location>
</feature>
<evidence type="ECO:0000313" key="3">
    <source>
        <dbReference type="Proteomes" id="UP001595420"/>
    </source>
</evidence>
<feature type="transmembrane region" description="Helical" evidence="1">
    <location>
        <begin position="12"/>
        <end position="30"/>
    </location>
</feature>
<dbReference type="PANTHER" id="PTHR32063">
    <property type="match status" value="1"/>
</dbReference>
<reference evidence="3" key="1">
    <citation type="journal article" date="2019" name="Int. J. Syst. Evol. Microbiol.">
        <title>The Global Catalogue of Microorganisms (GCM) 10K type strain sequencing project: providing services to taxonomists for standard genome sequencing and annotation.</title>
        <authorList>
            <consortium name="The Broad Institute Genomics Platform"/>
            <consortium name="The Broad Institute Genome Sequencing Center for Infectious Disease"/>
            <person name="Wu L."/>
            <person name="Ma J."/>
        </authorList>
    </citation>
    <scope>NUCLEOTIDE SEQUENCE [LARGE SCALE GENOMIC DNA]</scope>
    <source>
        <strain evidence="3">CGMCC 1.16855</strain>
    </source>
</reference>
<dbReference type="RefSeq" id="WP_216834436.1">
    <property type="nucleotide sequence ID" value="NZ_JAFNJS010000001.1"/>
</dbReference>
<accession>A0ABV7BQ55</accession>
<evidence type="ECO:0000313" key="2">
    <source>
        <dbReference type="EMBL" id="MFC2998824.1"/>
    </source>
</evidence>
<keyword evidence="3" id="KW-1185">Reference proteome</keyword>
<dbReference type="Proteomes" id="UP001595420">
    <property type="component" value="Unassembled WGS sequence"/>
</dbReference>
<organism evidence="2 3">
    <name type="scientific">Falsiroseomonas tokyonensis</name>
    <dbReference type="NCBI Taxonomy" id="430521"/>
    <lineage>
        <taxon>Bacteria</taxon>
        <taxon>Pseudomonadati</taxon>
        <taxon>Pseudomonadota</taxon>
        <taxon>Alphaproteobacteria</taxon>
        <taxon>Acetobacterales</taxon>
        <taxon>Roseomonadaceae</taxon>
        <taxon>Falsiroseomonas</taxon>
    </lineage>
</organism>
<sequence length="1025" mass="108584">MTSVSDLFIRRPVFTIVVNLMIAVIGLLGLSRLSIRELPRFDLPYVSISTVYAGATPDLIERTITAPIEQAVAAIGGIDTIVSTSSEGLSQIQIGFKVGTNPLDAVTQVRDKVGTLRAVLPSAALPPTVAQISLDATPVIYLSLTDPERNAMEITELVGRVVRPALASVDGVAAVQVLGERRYAVRIWLDAYLLAAHGVTASDVNAAVLAQNLAVPSGALERDGRRALVYADTALIRPEQFTQIVVRRIGDETLVLLGDVARVEVGPESEANSIRIDGRAGLAVGVVPQSGANPLEVARAVRALQPMLRGLVPSEMQVAVIFDASETIEAAVAEVAETILVAVVLVTLVILLFLGSFRSSLIVLVTIPLSLIGMLGFMYVAGYSINTFTLLAMVLSIGLVVDDAIVDVENVQRHIDEGRDPVAAAFIGSREIGFAIVATTLTLASVYLPLGLVPGLLGSLFREFAFTLAAGVLLSGFVSRTLSPMMCSRLLRAKRPGGVAMRLDALFARLSAGYARLLRRLLRHRRLLALAGVLLFLAGITAMSKLPAEFAPGDDAGYLMVKFTAPQDSTNTYMDSIAARVQTVFEDVSERRGSMIMNGLTAPNEGLAFLMLRPWADRAATAAEIGARILPALTNIPGARFNLLDPNPLAGGSVPPVQLVVKSTGSYEDLARLMAPLASYARAHPGITAPAVDLDLNTRRIDVLMDRAMAAVLGIEIDRIGQTINVFLGGQQVGFLGFGGEQYKVMVQVDEADRRDTSILSNINLRTAAGDLVPLAQIVTLRETVGASSLPRFQQLRSARIGASVAPGWTLGQVIADLEAEAARVLPPGTQLDFDGPTRALKQADAAVLIVFVLALVFIYLVLSAQFESFRDPFIVLSVVPLAMVGAGLGLLAVGGTLNAYSFIGLVTLIGLVAKNGILITEFANQLRDQGRAMEEAVVEAAATRLRPILMTTVATSLGAVPLLLTVGPGARSREDLGAVVVGGMTLGLLVSLVLVPACYLMLSRRERPELVSPPLDQGLPHGAD</sequence>
<keyword evidence="1" id="KW-0812">Transmembrane</keyword>
<feature type="transmembrane region" description="Helical" evidence="1">
    <location>
        <begin position="900"/>
        <end position="925"/>
    </location>
</feature>
<gene>
    <name evidence="2" type="ORF">ACFOD3_02905</name>
</gene>
<feature type="transmembrane region" description="Helical" evidence="1">
    <location>
        <begin position="388"/>
        <end position="411"/>
    </location>
</feature>
<feature type="transmembrane region" description="Helical" evidence="1">
    <location>
        <begin position="946"/>
        <end position="965"/>
    </location>
</feature>
<feature type="transmembrane region" description="Helical" evidence="1">
    <location>
        <begin position="361"/>
        <end position="382"/>
    </location>
</feature>
<feature type="transmembrane region" description="Helical" evidence="1">
    <location>
        <begin position="527"/>
        <end position="544"/>
    </location>
</feature>
<feature type="transmembrane region" description="Helical" evidence="1">
    <location>
        <begin position="977"/>
        <end position="1003"/>
    </location>
</feature>
<proteinExistence type="predicted"/>
<dbReference type="PANTHER" id="PTHR32063:SF23">
    <property type="entry name" value="HAE1 FAMILY EFFLLUX PUMP PERMEASE COMPONENT"/>
    <property type="match status" value="1"/>
</dbReference>
<feature type="transmembrane region" description="Helical" evidence="1">
    <location>
        <begin position="432"/>
        <end position="452"/>
    </location>
</feature>
<dbReference type="Pfam" id="PF00873">
    <property type="entry name" value="ACR_tran"/>
    <property type="match status" value="1"/>
</dbReference>
<keyword evidence="1" id="KW-0472">Membrane</keyword>
<name>A0ABV7BQ55_9PROT</name>
<evidence type="ECO:0000256" key="1">
    <source>
        <dbReference type="SAM" id="Phobius"/>
    </source>
</evidence>
<feature type="transmembrane region" description="Helical" evidence="1">
    <location>
        <begin position="875"/>
        <end position="894"/>
    </location>
</feature>
<comment type="caution">
    <text evidence="2">The sequence shown here is derived from an EMBL/GenBank/DDBJ whole genome shotgun (WGS) entry which is preliminary data.</text>
</comment>
<dbReference type="InterPro" id="IPR001036">
    <property type="entry name" value="Acrflvin-R"/>
</dbReference>
<feature type="transmembrane region" description="Helical" evidence="1">
    <location>
        <begin position="464"/>
        <end position="482"/>
    </location>
</feature>
<protein>
    <submittedName>
        <fullName evidence="2">Efflux RND transporter permease subunit</fullName>
    </submittedName>
</protein>
<feature type="transmembrane region" description="Helical" evidence="1">
    <location>
        <begin position="335"/>
        <end position="354"/>
    </location>
</feature>
<keyword evidence="1" id="KW-1133">Transmembrane helix</keyword>